<gene>
    <name evidence="1" type="ORF">ANCCAN_26303</name>
</gene>
<reference evidence="1 2" key="1">
    <citation type="submission" date="2014-10" db="EMBL/GenBank/DDBJ databases">
        <title>Draft genome of the hookworm Ancylostoma caninum.</title>
        <authorList>
            <person name="Mitreva M."/>
        </authorList>
    </citation>
    <scope>NUCLEOTIDE SEQUENCE [LARGE SCALE GENOMIC DNA]</scope>
    <source>
        <strain evidence="1 2">Baltimore</strain>
    </source>
</reference>
<accession>A0A368FAE3</accession>
<dbReference type="AlphaFoldDB" id="A0A368FAE3"/>
<sequence>MEKALNYFMVPCKPTECSLKMAKVKVTSQSFSSTYTNGKTRNFAQITVNYEDFYKGNAKINSVELDSSIYSKNISNYKIGTEHVLGIIHTPRGHFMKPYNALTQREKDLLESLKKQ</sequence>
<evidence type="ECO:0000313" key="1">
    <source>
        <dbReference type="EMBL" id="RCN27959.1"/>
    </source>
</evidence>
<dbReference type="EMBL" id="JOJR01003243">
    <property type="protein sequence ID" value="RCN27959.1"/>
    <property type="molecule type" value="Genomic_DNA"/>
</dbReference>
<dbReference type="Gene3D" id="2.40.50.780">
    <property type="match status" value="1"/>
</dbReference>
<name>A0A368FAE3_ANCCA</name>
<dbReference type="Proteomes" id="UP000252519">
    <property type="component" value="Unassembled WGS sequence"/>
</dbReference>
<protein>
    <submittedName>
        <fullName evidence="1">Uncharacterized protein</fullName>
    </submittedName>
</protein>
<proteinExistence type="predicted"/>
<keyword evidence="2" id="KW-1185">Reference proteome</keyword>
<comment type="caution">
    <text evidence="1">The sequence shown here is derived from an EMBL/GenBank/DDBJ whole genome shotgun (WGS) entry which is preliminary data.</text>
</comment>
<organism evidence="1 2">
    <name type="scientific">Ancylostoma caninum</name>
    <name type="common">Dog hookworm</name>
    <dbReference type="NCBI Taxonomy" id="29170"/>
    <lineage>
        <taxon>Eukaryota</taxon>
        <taxon>Metazoa</taxon>
        <taxon>Ecdysozoa</taxon>
        <taxon>Nematoda</taxon>
        <taxon>Chromadorea</taxon>
        <taxon>Rhabditida</taxon>
        <taxon>Rhabditina</taxon>
        <taxon>Rhabditomorpha</taxon>
        <taxon>Strongyloidea</taxon>
        <taxon>Ancylostomatidae</taxon>
        <taxon>Ancylostomatinae</taxon>
        <taxon>Ancylostoma</taxon>
    </lineage>
</organism>
<evidence type="ECO:0000313" key="2">
    <source>
        <dbReference type="Proteomes" id="UP000252519"/>
    </source>
</evidence>